<comment type="caution">
    <text evidence="1">The sequence shown here is derived from an EMBL/GenBank/DDBJ whole genome shotgun (WGS) entry which is preliminary data.</text>
</comment>
<proteinExistence type="predicted"/>
<name>A0AAW4TIN1_9BURK</name>
<sequence>MRVERVPYRLITAATAAVFLAACGKKESAPPPQTPEVGVVTVQPQAVPVFTDLPGR</sequence>
<gene>
    <name evidence="1" type="ORF">LGN22_29550</name>
</gene>
<reference evidence="1" key="1">
    <citation type="submission" date="2023-08" db="EMBL/GenBank/DDBJ databases">
        <title>A collection of bacterial strains from the Burkholderia cepacia Research Laboratory and Repository.</title>
        <authorList>
            <person name="Lipuma J."/>
            <person name="Spilker T."/>
        </authorList>
    </citation>
    <scope>NUCLEOTIDE SEQUENCE</scope>
    <source>
        <strain evidence="1">AU0862</strain>
    </source>
</reference>
<dbReference type="EMBL" id="JAIZTC010000009">
    <property type="protein sequence ID" value="MCA8383067.1"/>
    <property type="molecule type" value="Genomic_DNA"/>
</dbReference>
<dbReference type="AlphaFoldDB" id="A0AAW4TIN1"/>
<organism evidence="1 2">
    <name type="scientific">Burkholderia cenocepacia</name>
    <dbReference type="NCBI Taxonomy" id="95486"/>
    <lineage>
        <taxon>Bacteria</taxon>
        <taxon>Pseudomonadati</taxon>
        <taxon>Pseudomonadota</taxon>
        <taxon>Betaproteobacteria</taxon>
        <taxon>Burkholderiales</taxon>
        <taxon>Burkholderiaceae</taxon>
        <taxon>Burkholderia</taxon>
        <taxon>Burkholderia cepacia complex</taxon>
    </lineage>
</organism>
<evidence type="ECO:0000313" key="2">
    <source>
        <dbReference type="Proteomes" id="UP001199070"/>
    </source>
</evidence>
<accession>A0AAW4TIN1</accession>
<dbReference type="Proteomes" id="UP001199070">
    <property type="component" value="Unassembled WGS sequence"/>
</dbReference>
<evidence type="ECO:0000313" key="1">
    <source>
        <dbReference type="EMBL" id="MCA8383067.1"/>
    </source>
</evidence>
<dbReference type="PROSITE" id="PS51257">
    <property type="entry name" value="PROKAR_LIPOPROTEIN"/>
    <property type="match status" value="1"/>
</dbReference>
<feature type="non-terminal residue" evidence="1">
    <location>
        <position position="56"/>
    </location>
</feature>
<protein>
    <submittedName>
        <fullName evidence="1">Efflux transporter periplasmic adaptor subunit</fullName>
    </submittedName>
</protein>